<sequence>MRGRFKGSDAQLSWVKSHISFSSSILIAIFQLDTIRHPPTRYYSSFSSLALLVMHLNSSLLLSLSAGALSFPTSGSTSSSLDKRFSYGWIGAFNEPTCSTLDTTDYLQRPELHKGVCTLFNAGEDSFVGIDWGAGEHYGFSVLKGYNDTGCLNAVATITNSEGKAGDCVNLPALGNNSDYAHPNDFVWYGDWLTVMAIS</sequence>
<accession>A0AA39R2V9</accession>
<name>A0AA39R2V9_9LECA</name>
<organism evidence="1 2">
    <name type="scientific">Cladonia borealis</name>
    <dbReference type="NCBI Taxonomy" id="184061"/>
    <lineage>
        <taxon>Eukaryota</taxon>
        <taxon>Fungi</taxon>
        <taxon>Dikarya</taxon>
        <taxon>Ascomycota</taxon>
        <taxon>Pezizomycotina</taxon>
        <taxon>Lecanoromycetes</taxon>
        <taxon>OSLEUM clade</taxon>
        <taxon>Lecanoromycetidae</taxon>
        <taxon>Lecanorales</taxon>
        <taxon>Lecanorineae</taxon>
        <taxon>Cladoniaceae</taxon>
        <taxon>Cladonia</taxon>
    </lineage>
</organism>
<gene>
    <name evidence="1" type="ORF">JMJ35_005476</name>
</gene>
<protein>
    <submittedName>
        <fullName evidence="1">Uncharacterized protein</fullName>
    </submittedName>
</protein>
<dbReference type="AlphaFoldDB" id="A0AA39R2V9"/>
<keyword evidence="2" id="KW-1185">Reference proteome</keyword>
<reference evidence="1" key="1">
    <citation type="submission" date="2023-03" db="EMBL/GenBank/DDBJ databases">
        <title>Complete genome of Cladonia borealis.</title>
        <authorList>
            <person name="Park H."/>
        </authorList>
    </citation>
    <scope>NUCLEOTIDE SEQUENCE</scope>
    <source>
        <strain evidence="1">ANT050790</strain>
    </source>
</reference>
<proteinExistence type="predicted"/>
<dbReference type="Proteomes" id="UP001166286">
    <property type="component" value="Unassembled WGS sequence"/>
</dbReference>
<dbReference type="EMBL" id="JAFEKC020000011">
    <property type="protein sequence ID" value="KAK0512348.1"/>
    <property type="molecule type" value="Genomic_DNA"/>
</dbReference>
<comment type="caution">
    <text evidence="1">The sequence shown here is derived from an EMBL/GenBank/DDBJ whole genome shotgun (WGS) entry which is preliminary data.</text>
</comment>
<evidence type="ECO:0000313" key="2">
    <source>
        <dbReference type="Proteomes" id="UP001166286"/>
    </source>
</evidence>
<evidence type="ECO:0000313" key="1">
    <source>
        <dbReference type="EMBL" id="KAK0512348.1"/>
    </source>
</evidence>